<dbReference type="AlphaFoldDB" id="A0AAD8E7P9"/>
<feature type="non-terminal residue" evidence="2">
    <location>
        <position position="97"/>
    </location>
</feature>
<evidence type="ECO:0000313" key="3">
    <source>
        <dbReference type="Proteomes" id="UP001233999"/>
    </source>
</evidence>
<gene>
    <name evidence="2" type="ORF">L9F63_004096</name>
</gene>
<keyword evidence="1" id="KW-0812">Transmembrane</keyword>
<evidence type="ECO:0000313" key="2">
    <source>
        <dbReference type="EMBL" id="KAJ9580243.1"/>
    </source>
</evidence>
<accession>A0AAD8E7P9</accession>
<proteinExistence type="predicted"/>
<keyword evidence="3" id="KW-1185">Reference proteome</keyword>
<protein>
    <submittedName>
        <fullName evidence="2">Uncharacterized protein</fullName>
    </submittedName>
</protein>
<reference evidence="2" key="2">
    <citation type="submission" date="2023-05" db="EMBL/GenBank/DDBJ databases">
        <authorList>
            <person name="Fouks B."/>
        </authorList>
    </citation>
    <scope>NUCLEOTIDE SEQUENCE</scope>
    <source>
        <strain evidence="2">Stay&amp;Tobe</strain>
        <tissue evidence="2">Testes</tissue>
    </source>
</reference>
<reference evidence="2" key="1">
    <citation type="journal article" date="2023" name="IScience">
        <title>Live-bearing cockroach genome reveals convergent evolutionary mechanisms linked to viviparity in insects and beyond.</title>
        <authorList>
            <person name="Fouks B."/>
            <person name="Harrison M.C."/>
            <person name="Mikhailova A.A."/>
            <person name="Marchal E."/>
            <person name="English S."/>
            <person name="Carruthers M."/>
            <person name="Jennings E.C."/>
            <person name="Chiamaka E.L."/>
            <person name="Frigard R.A."/>
            <person name="Pippel M."/>
            <person name="Attardo G.M."/>
            <person name="Benoit J.B."/>
            <person name="Bornberg-Bauer E."/>
            <person name="Tobe S.S."/>
        </authorList>
    </citation>
    <scope>NUCLEOTIDE SEQUENCE</scope>
    <source>
        <strain evidence="2">Stay&amp;Tobe</strain>
    </source>
</reference>
<dbReference type="Proteomes" id="UP001233999">
    <property type="component" value="Unassembled WGS sequence"/>
</dbReference>
<dbReference type="EMBL" id="JASPKZ010008353">
    <property type="protein sequence ID" value="KAJ9580243.1"/>
    <property type="molecule type" value="Genomic_DNA"/>
</dbReference>
<sequence>LTKQTTEANPIPVIKKLLFAKLGRPSNWSELLYERKRENGMRKLKEFNLVYRWFGLSLMIIDMLRWTLKMYQSIFEVFKLIKRDFLRLRNYNFFNFK</sequence>
<feature type="non-terminal residue" evidence="2">
    <location>
        <position position="1"/>
    </location>
</feature>
<keyword evidence="1" id="KW-1133">Transmembrane helix</keyword>
<name>A0AAD8E7P9_DIPPU</name>
<feature type="transmembrane region" description="Helical" evidence="1">
    <location>
        <begin position="50"/>
        <end position="68"/>
    </location>
</feature>
<keyword evidence="1" id="KW-0472">Membrane</keyword>
<evidence type="ECO:0000256" key="1">
    <source>
        <dbReference type="SAM" id="Phobius"/>
    </source>
</evidence>
<organism evidence="2 3">
    <name type="scientific">Diploptera punctata</name>
    <name type="common">Pacific beetle cockroach</name>
    <dbReference type="NCBI Taxonomy" id="6984"/>
    <lineage>
        <taxon>Eukaryota</taxon>
        <taxon>Metazoa</taxon>
        <taxon>Ecdysozoa</taxon>
        <taxon>Arthropoda</taxon>
        <taxon>Hexapoda</taxon>
        <taxon>Insecta</taxon>
        <taxon>Pterygota</taxon>
        <taxon>Neoptera</taxon>
        <taxon>Polyneoptera</taxon>
        <taxon>Dictyoptera</taxon>
        <taxon>Blattodea</taxon>
        <taxon>Blaberoidea</taxon>
        <taxon>Blaberidae</taxon>
        <taxon>Diplopterinae</taxon>
        <taxon>Diploptera</taxon>
    </lineage>
</organism>
<comment type="caution">
    <text evidence="2">The sequence shown here is derived from an EMBL/GenBank/DDBJ whole genome shotgun (WGS) entry which is preliminary data.</text>
</comment>